<accession>A0A6N8KV19</accession>
<dbReference type="InterPro" id="IPR036515">
    <property type="entry name" value="Transposase_17_sf"/>
</dbReference>
<dbReference type="EMBL" id="WSQA01000003">
    <property type="protein sequence ID" value="MVZ61310.1"/>
    <property type="molecule type" value="Genomic_DNA"/>
</dbReference>
<dbReference type="Gene3D" id="3.30.70.1290">
    <property type="entry name" value="Transposase IS200-like"/>
    <property type="match status" value="1"/>
</dbReference>
<evidence type="ECO:0000313" key="1">
    <source>
        <dbReference type="EMBL" id="MVZ61310.1"/>
    </source>
</evidence>
<organism evidence="1 2">
    <name type="scientific">Sphingobacterium humi</name>
    <dbReference type="NCBI Taxonomy" id="1796905"/>
    <lineage>
        <taxon>Bacteria</taxon>
        <taxon>Pseudomonadati</taxon>
        <taxon>Bacteroidota</taxon>
        <taxon>Sphingobacteriia</taxon>
        <taxon>Sphingobacteriales</taxon>
        <taxon>Sphingobacteriaceae</taxon>
        <taxon>Sphingobacterium</taxon>
    </lineage>
</organism>
<dbReference type="OrthoDB" id="9794403at2"/>
<dbReference type="RefSeq" id="WP_160367956.1">
    <property type="nucleotide sequence ID" value="NZ_WSQA01000003.1"/>
</dbReference>
<evidence type="ECO:0008006" key="3">
    <source>
        <dbReference type="Google" id="ProtNLM"/>
    </source>
</evidence>
<keyword evidence="2" id="KW-1185">Reference proteome</keyword>
<dbReference type="GO" id="GO:0004803">
    <property type="term" value="F:transposase activity"/>
    <property type="evidence" value="ECO:0007669"/>
    <property type="project" value="InterPro"/>
</dbReference>
<dbReference type="GO" id="GO:0003677">
    <property type="term" value="F:DNA binding"/>
    <property type="evidence" value="ECO:0007669"/>
    <property type="project" value="InterPro"/>
</dbReference>
<sequence length="126" mass="14610">MRVSKHIRKNIPLVGHDCTSAGYAFITICIQHQLFLLGEIIQDKLYLSAHGERVKAWLLKFPEKGPICPVDEFAILPEHIHFFLINNDQIKQLSLVQLMHWFSTMLAAENLQQFNSSNKRAFEKHL</sequence>
<proteinExistence type="predicted"/>
<dbReference type="SUPFAM" id="SSF143422">
    <property type="entry name" value="Transposase IS200-like"/>
    <property type="match status" value="1"/>
</dbReference>
<dbReference type="Proteomes" id="UP000435036">
    <property type="component" value="Unassembled WGS sequence"/>
</dbReference>
<protein>
    <recommendedName>
        <fullName evidence="3">Transposase IS200-like domain-containing protein</fullName>
    </recommendedName>
</protein>
<comment type="caution">
    <text evidence="1">The sequence shown here is derived from an EMBL/GenBank/DDBJ whole genome shotgun (WGS) entry which is preliminary data.</text>
</comment>
<reference evidence="1 2" key="1">
    <citation type="submission" date="2019-12" db="EMBL/GenBank/DDBJ databases">
        <authorList>
            <person name="Dong K."/>
        </authorList>
    </citation>
    <scope>NUCLEOTIDE SEQUENCE [LARGE SCALE GENOMIC DNA]</scope>
    <source>
        <strain evidence="1 2">JCM 31225</strain>
    </source>
</reference>
<dbReference type="AlphaFoldDB" id="A0A6N8KV19"/>
<name>A0A6N8KV19_9SPHI</name>
<gene>
    <name evidence="1" type="ORF">GQF63_04675</name>
</gene>
<evidence type="ECO:0000313" key="2">
    <source>
        <dbReference type="Proteomes" id="UP000435036"/>
    </source>
</evidence>
<dbReference type="GO" id="GO:0006313">
    <property type="term" value="P:DNA transposition"/>
    <property type="evidence" value="ECO:0007669"/>
    <property type="project" value="InterPro"/>
</dbReference>